<evidence type="ECO:0000313" key="3">
    <source>
        <dbReference type="Proteomes" id="UP000309454"/>
    </source>
</evidence>
<dbReference type="AlphaFoldDB" id="A0A3N0A8R3"/>
<evidence type="ECO:0000313" key="4">
    <source>
        <dbReference type="Proteomes" id="UP000530850"/>
    </source>
</evidence>
<dbReference type="Proteomes" id="UP000309454">
    <property type="component" value="Unassembled WGS sequence"/>
</dbReference>
<accession>A0A3N0A8R3</accession>
<name>A0A3N0A8R3_9ACTN</name>
<evidence type="ECO:0000313" key="1">
    <source>
        <dbReference type="EMBL" id="MBB3171909.1"/>
    </source>
</evidence>
<dbReference type="RefSeq" id="WP_123186014.1">
    <property type="nucleotide sequence ID" value="NZ_CANPEU010000002.1"/>
</dbReference>
<reference evidence="1 4" key="2">
    <citation type="submission" date="2020-08" db="EMBL/GenBank/DDBJ databases">
        <title>Sequencing the genomes of 1000 actinobacteria strains.</title>
        <authorList>
            <person name="Klenk H.-P."/>
        </authorList>
    </citation>
    <scope>NUCLEOTIDE SEQUENCE [LARGE SCALE GENOMIC DNA]</scope>
    <source>
        <strain evidence="1 4">DSM 22242</strain>
    </source>
</reference>
<dbReference type="Proteomes" id="UP000530850">
    <property type="component" value="Unassembled WGS sequence"/>
</dbReference>
<sequence>MMLRENATWENGGETSDAAMRERARLGLREAELEERSGAVAISGEESDARIAELLQGMGIARS</sequence>
<protein>
    <submittedName>
        <fullName evidence="2">Uncharacterized protein</fullName>
    </submittedName>
</protein>
<organism evidence="2 3">
    <name type="scientific">Parvibacter caecicola</name>
    <dbReference type="NCBI Taxonomy" id="747645"/>
    <lineage>
        <taxon>Bacteria</taxon>
        <taxon>Bacillati</taxon>
        <taxon>Actinomycetota</taxon>
        <taxon>Coriobacteriia</taxon>
        <taxon>Coriobacteriales</taxon>
        <taxon>Coriobacteriaceae</taxon>
        <taxon>Parvibacter</taxon>
    </lineage>
</organism>
<reference evidence="2 3" key="1">
    <citation type="submission" date="2019-04" db="EMBL/GenBank/DDBJ databases">
        <title>Microbes associate with the intestines of laboratory mice.</title>
        <authorList>
            <person name="Navarre W."/>
            <person name="Wong E."/>
            <person name="Huang K.C."/>
            <person name="Tropini C."/>
            <person name="Ng K."/>
            <person name="Yu B."/>
        </authorList>
    </citation>
    <scope>NUCLEOTIDE SEQUENCE [LARGE SCALE GENOMIC DNA]</scope>
    <source>
        <strain evidence="2 3">NM48_B13</strain>
    </source>
</reference>
<dbReference type="GeneID" id="93357323"/>
<dbReference type="EMBL" id="SSTM01000004">
    <property type="protein sequence ID" value="TJW10341.1"/>
    <property type="molecule type" value="Genomic_DNA"/>
</dbReference>
<comment type="caution">
    <text evidence="2">The sequence shown here is derived from an EMBL/GenBank/DDBJ whole genome shotgun (WGS) entry which is preliminary data.</text>
</comment>
<evidence type="ECO:0000313" key="2">
    <source>
        <dbReference type="EMBL" id="TJW10341.1"/>
    </source>
</evidence>
<proteinExistence type="predicted"/>
<keyword evidence="3" id="KW-1185">Reference proteome</keyword>
<dbReference type="EMBL" id="JACHYA010000006">
    <property type="protein sequence ID" value="MBB3171909.1"/>
    <property type="molecule type" value="Genomic_DNA"/>
</dbReference>
<gene>
    <name evidence="2" type="ORF">E5982_07290</name>
    <name evidence="1" type="ORF">FHR31_001740</name>
</gene>